<name>A0ACC0T6L0_POPTR</name>
<comment type="caution">
    <text evidence="1">The sequence shown here is derived from an EMBL/GenBank/DDBJ whole genome shotgun (WGS) entry which is preliminary data.</text>
</comment>
<evidence type="ECO:0000313" key="1">
    <source>
        <dbReference type="EMBL" id="KAI9397082.1"/>
    </source>
</evidence>
<gene>
    <name evidence="1" type="ORF">POPTR_004G230100v4</name>
</gene>
<dbReference type="EMBL" id="CM009293">
    <property type="protein sequence ID" value="KAI9397082.1"/>
    <property type="molecule type" value="Genomic_DNA"/>
</dbReference>
<dbReference type="Proteomes" id="UP000006729">
    <property type="component" value="Chromosome 4"/>
</dbReference>
<evidence type="ECO:0000313" key="2">
    <source>
        <dbReference type="Proteomes" id="UP000006729"/>
    </source>
</evidence>
<protein>
    <submittedName>
        <fullName evidence="1">Uncharacterized protein</fullName>
    </submittedName>
</protein>
<accession>A0ACC0T6L0</accession>
<reference evidence="1 2" key="1">
    <citation type="journal article" date="2006" name="Science">
        <title>The genome of black cottonwood, Populus trichocarpa (Torr. &amp; Gray).</title>
        <authorList>
            <person name="Tuskan G.A."/>
            <person name="Difazio S."/>
            <person name="Jansson S."/>
            <person name="Bohlmann J."/>
            <person name="Grigoriev I."/>
            <person name="Hellsten U."/>
            <person name="Putnam N."/>
            <person name="Ralph S."/>
            <person name="Rombauts S."/>
            <person name="Salamov A."/>
            <person name="Schein J."/>
            <person name="Sterck L."/>
            <person name="Aerts A."/>
            <person name="Bhalerao R.R."/>
            <person name="Bhalerao R.P."/>
            <person name="Blaudez D."/>
            <person name="Boerjan W."/>
            <person name="Brun A."/>
            <person name="Brunner A."/>
            <person name="Busov V."/>
            <person name="Campbell M."/>
            <person name="Carlson J."/>
            <person name="Chalot M."/>
            <person name="Chapman J."/>
            <person name="Chen G.L."/>
            <person name="Cooper D."/>
            <person name="Coutinho P.M."/>
            <person name="Couturier J."/>
            <person name="Covert S."/>
            <person name="Cronk Q."/>
            <person name="Cunningham R."/>
            <person name="Davis J."/>
            <person name="Degroeve S."/>
            <person name="Dejardin A."/>
            <person name="Depamphilis C."/>
            <person name="Detter J."/>
            <person name="Dirks B."/>
            <person name="Dubchak I."/>
            <person name="Duplessis S."/>
            <person name="Ehlting J."/>
            <person name="Ellis B."/>
            <person name="Gendler K."/>
            <person name="Goodstein D."/>
            <person name="Gribskov M."/>
            <person name="Grimwood J."/>
            <person name="Groover A."/>
            <person name="Gunter L."/>
            <person name="Hamberger B."/>
            <person name="Heinze B."/>
            <person name="Helariutta Y."/>
            <person name="Henrissat B."/>
            <person name="Holligan D."/>
            <person name="Holt R."/>
            <person name="Huang W."/>
            <person name="Islam-Faridi N."/>
            <person name="Jones S."/>
            <person name="Jones-Rhoades M."/>
            <person name="Jorgensen R."/>
            <person name="Joshi C."/>
            <person name="Kangasjarvi J."/>
            <person name="Karlsson J."/>
            <person name="Kelleher C."/>
            <person name="Kirkpatrick R."/>
            <person name="Kirst M."/>
            <person name="Kohler A."/>
            <person name="Kalluri U."/>
            <person name="Larimer F."/>
            <person name="Leebens-Mack J."/>
            <person name="Leple J.C."/>
            <person name="Locascio P."/>
            <person name="Lou Y."/>
            <person name="Lucas S."/>
            <person name="Martin F."/>
            <person name="Montanini B."/>
            <person name="Napoli C."/>
            <person name="Nelson D.R."/>
            <person name="Nelson C."/>
            <person name="Nieminen K."/>
            <person name="Nilsson O."/>
            <person name="Pereda V."/>
            <person name="Peter G."/>
            <person name="Philippe R."/>
            <person name="Pilate G."/>
            <person name="Poliakov A."/>
            <person name="Razumovskaya J."/>
            <person name="Richardson P."/>
            <person name="Rinaldi C."/>
            <person name="Ritland K."/>
            <person name="Rouze P."/>
            <person name="Ryaboy D."/>
            <person name="Schmutz J."/>
            <person name="Schrader J."/>
            <person name="Segerman B."/>
            <person name="Shin H."/>
            <person name="Siddiqui A."/>
            <person name="Sterky F."/>
            <person name="Terry A."/>
            <person name="Tsai C.J."/>
            <person name="Uberbacher E."/>
            <person name="Unneberg P."/>
            <person name="Vahala J."/>
            <person name="Wall K."/>
            <person name="Wessler S."/>
            <person name="Yang G."/>
            <person name="Yin T."/>
            <person name="Douglas C."/>
            <person name="Marra M."/>
            <person name="Sandberg G."/>
            <person name="Van de Peer Y."/>
            <person name="Rokhsar D."/>
        </authorList>
    </citation>
    <scope>NUCLEOTIDE SEQUENCE [LARGE SCALE GENOMIC DNA]</scope>
    <source>
        <strain evidence="2">cv. Nisqually</strain>
    </source>
</reference>
<keyword evidence="2" id="KW-1185">Reference proteome</keyword>
<sequence>MGEGDGKPLMFVAKPPHFFKVILEDSLREGKLMLPQKFVTRYGMDLTNLARLKVLGEAWEIELKRCDGKVWLQKGWKEFAEYYSVACGHFLVFEYERNCDFHVLIFDNSATEIDYPLKNNRSEVPGRGLLKECTKDRGKENNSVEILDHFSPSRRTRKKSPLPCPRPHKMVRTYSTYETGTCSKLSTSVEVPPTGTWSRGMKLESSKTKAKLRCSVRGLDEEDSIRGGRGMLMARGQRLSYAGALANMRSLTCYEKAKALCRTSAFKSENPFFKVAMSPSYVHTGYKLSVPSSFARKYFTKNKGNVTLCVTDGRTWPVKYCNRTKSGVIFCHGWKAFAKDNKLADVESLLSSDMGGANQVEPNKSLVAKPQSDWNSRDGAGISNPDDEHKPGEFEHSESRFEVEPGSKTESKFISTHPFFKVVLRSYYLNRCFVSVPMSFVERYFKHKSQIVMLQVADRSWPVKLIIRWSQRQAILSAGWARFARENSLQVGHVCAFEIVKNGMLKVSISRSDR</sequence>
<proteinExistence type="predicted"/>
<organism evidence="1 2">
    <name type="scientific">Populus trichocarpa</name>
    <name type="common">Western balsam poplar</name>
    <name type="synonym">Populus balsamifera subsp. trichocarpa</name>
    <dbReference type="NCBI Taxonomy" id="3694"/>
    <lineage>
        <taxon>Eukaryota</taxon>
        <taxon>Viridiplantae</taxon>
        <taxon>Streptophyta</taxon>
        <taxon>Embryophyta</taxon>
        <taxon>Tracheophyta</taxon>
        <taxon>Spermatophyta</taxon>
        <taxon>Magnoliopsida</taxon>
        <taxon>eudicotyledons</taxon>
        <taxon>Gunneridae</taxon>
        <taxon>Pentapetalae</taxon>
        <taxon>rosids</taxon>
        <taxon>fabids</taxon>
        <taxon>Malpighiales</taxon>
        <taxon>Salicaceae</taxon>
        <taxon>Saliceae</taxon>
        <taxon>Populus</taxon>
    </lineage>
</organism>